<accession>A0ABW1SA62</accession>
<dbReference type="EMBL" id="JBHSSW010000012">
    <property type="protein sequence ID" value="MFC6198537.1"/>
    <property type="molecule type" value="Genomic_DNA"/>
</dbReference>
<dbReference type="RefSeq" id="WP_377378831.1">
    <property type="nucleotide sequence ID" value="NZ_JBHSSW010000012.1"/>
</dbReference>
<evidence type="ECO:0000256" key="1">
    <source>
        <dbReference type="ARBA" id="ARBA00009670"/>
    </source>
</evidence>
<feature type="transmembrane region" description="Helical" evidence="2">
    <location>
        <begin position="495"/>
        <end position="516"/>
    </location>
</feature>
<dbReference type="InterPro" id="IPR050154">
    <property type="entry name" value="UbiB_kinase"/>
</dbReference>
<dbReference type="Proteomes" id="UP001596303">
    <property type="component" value="Unassembled WGS sequence"/>
</dbReference>
<evidence type="ECO:0000259" key="3">
    <source>
        <dbReference type="PROSITE" id="PS50011"/>
    </source>
</evidence>
<evidence type="ECO:0000256" key="2">
    <source>
        <dbReference type="SAM" id="Phobius"/>
    </source>
</evidence>
<gene>
    <name evidence="4" type="ORF">ACFQDM_10615</name>
</gene>
<proteinExistence type="inferred from homology"/>
<name>A0ABW1SA62_9PROT</name>
<dbReference type="SUPFAM" id="SSF56112">
    <property type="entry name" value="Protein kinase-like (PK-like)"/>
    <property type="match status" value="1"/>
</dbReference>
<feature type="domain" description="Protein kinase" evidence="3">
    <location>
        <begin position="124"/>
        <end position="485"/>
    </location>
</feature>
<keyword evidence="2" id="KW-0472">Membrane</keyword>
<dbReference type="Gene3D" id="1.10.510.10">
    <property type="entry name" value="Transferase(Phosphotransferase) domain 1"/>
    <property type="match status" value="1"/>
</dbReference>
<dbReference type="PROSITE" id="PS50011">
    <property type="entry name" value="PROTEIN_KINASE_DOM"/>
    <property type="match status" value="1"/>
</dbReference>
<keyword evidence="2" id="KW-0812">Transmembrane</keyword>
<organism evidence="4 5">
    <name type="scientific">Ponticaulis profundi</name>
    <dbReference type="NCBI Taxonomy" id="2665222"/>
    <lineage>
        <taxon>Bacteria</taxon>
        <taxon>Pseudomonadati</taxon>
        <taxon>Pseudomonadota</taxon>
        <taxon>Alphaproteobacteria</taxon>
        <taxon>Hyphomonadales</taxon>
        <taxon>Hyphomonadaceae</taxon>
        <taxon>Ponticaulis</taxon>
    </lineage>
</organism>
<protein>
    <submittedName>
        <fullName evidence="4">AarF/UbiB family protein</fullName>
    </submittedName>
</protein>
<comment type="similarity">
    <text evidence="1">Belongs to the protein kinase superfamily. ADCK protein kinase family.</text>
</comment>
<dbReference type="InterPro" id="IPR000719">
    <property type="entry name" value="Prot_kinase_dom"/>
</dbReference>
<dbReference type="InterPro" id="IPR011009">
    <property type="entry name" value="Kinase-like_dom_sf"/>
</dbReference>
<evidence type="ECO:0000313" key="5">
    <source>
        <dbReference type="Proteomes" id="UP001596303"/>
    </source>
</evidence>
<sequence>MLAAISDYWRLIKAGVKLARHDVILPAEYSSRLPLPARMFGGLLRATGGKPKGRPGERLAAALEELGPAYIKLGQLLATRPDVFGVEATQDLSRLKDKLPAFPPADAEKQLEKEFGAEWQRLFPRLEPALAAASLAQVHKVQLPTGARAVKVLRPDVERRIMRELKAMKRAASTIERVDPNSRRMEPVAFVNTLAASMEKELDLRLEAGGADEFAEIAAQSDEFHVPKVDWERSGKTVLTTEWIDGVSLTDIAKLNALTFDRVELANRVTRGFLIAAIHHGVFHADMHEGNMIRAHDGRLFLIDFGIVGRIGRNERHFLAEILHGFIKRDYKRVAEVHFEAGYVPADRSVGDFAQALRSIGEPIHGKDAQDVSMGRLLLQLLDFTNVFGMHLRPELVLLQKTMVQVEGVARAIDPHHNIWHAAEPVVEEWIRKEFSPIGGTEIARDVFRDTTARLRRLPEVFDNLEHMIEAQSKAARNADNHPFYALLRAPIRTLTGLAIAIMIGVFAGLSLYGTIFS</sequence>
<keyword evidence="5" id="KW-1185">Reference proteome</keyword>
<dbReference type="PANTHER" id="PTHR10566">
    <property type="entry name" value="CHAPERONE-ACTIVITY OF BC1 COMPLEX CABC1 -RELATED"/>
    <property type="match status" value="1"/>
</dbReference>
<dbReference type="InterPro" id="IPR004147">
    <property type="entry name" value="ABC1_dom"/>
</dbReference>
<dbReference type="Pfam" id="PF03109">
    <property type="entry name" value="ABC1"/>
    <property type="match status" value="1"/>
</dbReference>
<keyword evidence="2" id="KW-1133">Transmembrane helix</keyword>
<evidence type="ECO:0000313" key="4">
    <source>
        <dbReference type="EMBL" id="MFC6198537.1"/>
    </source>
</evidence>
<dbReference type="PANTHER" id="PTHR10566:SF113">
    <property type="entry name" value="PROTEIN ACTIVITY OF BC1 COMPLEX KINASE 7, CHLOROPLASTIC"/>
    <property type="match status" value="1"/>
</dbReference>
<comment type="caution">
    <text evidence="4">The sequence shown here is derived from an EMBL/GenBank/DDBJ whole genome shotgun (WGS) entry which is preliminary data.</text>
</comment>
<reference evidence="5" key="1">
    <citation type="journal article" date="2019" name="Int. J. Syst. Evol. Microbiol.">
        <title>The Global Catalogue of Microorganisms (GCM) 10K type strain sequencing project: providing services to taxonomists for standard genome sequencing and annotation.</title>
        <authorList>
            <consortium name="The Broad Institute Genomics Platform"/>
            <consortium name="The Broad Institute Genome Sequencing Center for Infectious Disease"/>
            <person name="Wu L."/>
            <person name="Ma J."/>
        </authorList>
    </citation>
    <scope>NUCLEOTIDE SEQUENCE [LARGE SCALE GENOMIC DNA]</scope>
    <source>
        <strain evidence="5">CGMCC-1.15741</strain>
    </source>
</reference>